<evidence type="ECO:0000256" key="3">
    <source>
        <dbReference type="SAM" id="MobiDB-lite"/>
    </source>
</evidence>
<dbReference type="Gene3D" id="3.40.50.720">
    <property type="entry name" value="NAD(P)-binding Rossmann-like Domain"/>
    <property type="match status" value="1"/>
</dbReference>
<keyword evidence="5" id="KW-1185">Reference proteome</keyword>
<dbReference type="InterPro" id="IPR002347">
    <property type="entry name" value="SDR_fam"/>
</dbReference>
<comment type="similarity">
    <text evidence="1">Belongs to the short-chain dehydrogenases/reductases (SDR) family.</text>
</comment>
<dbReference type="PRINTS" id="PR00081">
    <property type="entry name" value="GDHRDH"/>
</dbReference>
<accession>A0ABS2Q980</accession>
<dbReference type="Pfam" id="PF13561">
    <property type="entry name" value="adh_short_C2"/>
    <property type="match status" value="1"/>
</dbReference>
<dbReference type="SUPFAM" id="SSF51735">
    <property type="entry name" value="NAD(P)-binding Rossmann-fold domains"/>
    <property type="match status" value="1"/>
</dbReference>
<dbReference type="Proteomes" id="UP000823201">
    <property type="component" value="Unassembled WGS sequence"/>
</dbReference>
<keyword evidence="2" id="KW-0560">Oxidoreductase</keyword>
<evidence type="ECO:0000256" key="1">
    <source>
        <dbReference type="ARBA" id="ARBA00006484"/>
    </source>
</evidence>
<dbReference type="PRINTS" id="PR00080">
    <property type="entry name" value="SDRFAMILY"/>
</dbReference>
<sequence length="296" mass="31415">MMHTTTEDPTKLYTSGTYPEQKQERPGIQAKMTPVPDCGEKTYSGSGKLTGRKALITGGDSGIGRAAAIAYAREGADVVLNYLPSEQEDALQVRDLIEKAGRKAILLPGDLSDENFCKQLVAHAAKQLDGLDILTLVAGMQHASKSIEEIPSDILRRTFEVNVFSLYWTVQAALPYLPKGASIITTSSVQGYNPSPDLLSYAPTKSAIIAFTKGLAKELAPKGIRVNSVAPGPIWTPLQVSGGQLPGSIPKFGQSSEFKRAGQPAELASVYVMLASNDSSFVTGQIYGVTGGLPTA</sequence>
<dbReference type="RefSeq" id="WP_205006776.1">
    <property type="nucleotide sequence ID" value="NZ_CBCRXA010000012.1"/>
</dbReference>
<dbReference type="InterPro" id="IPR036291">
    <property type="entry name" value="NAD(P)-bd_dom_sf"/>
</dbReference>
<comment type="caution">
    <text evidence="4">The sequence shown here is derived from an EMBL/GenBank/DDBJ whole genome shotgun (WGS) entry which is preliminary data.</text>
</comment>
<dbReference type="PANTHER" id="PTHR48107:SF16">
    <property type="entry name" value="NADPH-DEPENDENT ALDEHYDE REDUCTASE 1, CHLOROPLASTIC"/>
    <property type="match status" value="1"/>
</dbReference>
<organism evidence="4 5">
    <name type="scientific">Sporolactobacillus spathodeae</name>
    <dbReference type="NCBI Taxonomy" id="1465502"/>
    <lineage>
        <taxon>Bacteria</taxon>
        <taxon>Bacillati</taxon>
        <taxon>Bacillota</taxon>
        <taxon>Bacilli</taxon>
        <taxon>Bacillales</taxon>
        <taxon>Sporolactobacillaceae</taxon>
        <taxon>Sporolactobacillus</taxon>
    </lineage>
</organism>
<evidence type="ECO:0000313" key="4">
    <source>
        <dbReference type="EMBL" id="MBM7658216.1"/>
    </source>
</evidence>
<name>A0ABS2Q980_9BACL</name>
<reference evidence="4 5" key="1">
    <citation type="submission" date="2021-01" db="EMBL/GenBank/DDBJ databases">
        <title>Genomic Encyclopedia of Type Strains, Phase IV (KMG-IV): sequencing the most valuable type-strain genomes for metagenomic binning, comparative biology and taxonomic classification.</title>
        <authorList>
            <person name="Goeker M."/>
        </authorList>
    </citation>
    <scope>NUCLEOTIDE SEQUENCE [LARGE SCALE GENOMIC DNA]</scope>
    <source>
        <strain evidence="4 5">DSM 100968</strain>
    </source>
</reference>
<evidence type="ECO:0000256" key="2">
    <source>
        <dbReference type="ARBA" id="ARBA00023002"/>
    </source>
</evidence>
<feature type="compositionally biased region" description="Basic and acidic residues" evidence="3">
    <location>
        <begin position="1"/>
        <end position="10"/>
    </location>
</feature>
<dbReference type="EMBL" id="JAFBEV010000013">
    <property type="protein sequence ID" value="MBM7658216.1"/>
    <property type="molecule type" value="Genomic_DNA"/>
</dbReference>
<feature type="region of interest" description="Disordered" evidence="3">
    <location>
        <begin position="1"/>
        <end position="36"/>
    </location>
</feature>
<proteinExistence type="inferred from homology"/>
<dbReference type="PANTHER" id="PTHR48107">
    <property type="entry name" value="NADPH-DEPENDENT ALDEHYDE REDUCTASE-LIKE PROTEIN, CHLOROPLASTIC-RELATED"/>
    <property type="match status" value="1"/>
</dbReference>
<protein>
    <submittedName>
        <fullName evidence="4">NAD(P)-dependent dehydrogenase (Short-subunit alcohol dehydrogenase family)</fullName>
    </submittedName>
</protein>
<evidence type="ECO:0000313" key="5">
    <source>
        <dbReference type="Proteomes" id="UP000823201"/>
    </source>
</evidence>
<gene>
    <name evidence="4" type="ORF">JOC27_001669</name>
</gene>